<accession>A0ABT7JLN1</accession>
<feature type="non-terminal residue" evidence="1">
    <location>
        <position position="135"/>
    </location>
</feature>
<reference evidence="1 2" key="1">
    <citation type="submission" date="2023-05" db="EMBL/GenBank/DDBJ databases">
        <authorList>
            <person name="Gao F."/>
        </authorList>
    </citation>
    <scope>NUCLEOTIDE SEQUENCE [LARGE SCALE GENOMIC DNA]</scope>
    <source>
        <strain evidence="1 2">MIMF12</strain>
    </source>
</reference>
<gene>
    <name evidence="1" type="ORF">QOL99_17655</name>
</gene>
<dbReference type="RefSeq" id="WP_285525707.1">
    <property type="nucleotide sequence ID" value="NZ_JASNGB010000416.1"/>
</dbReference>
<evidence type="ECO:0008006" key="3">
    <source>
        <dbReference type="Google" id="ProtNLM"/>
    </source>
</evidence>
<feature type="non-terminal residue" evidence="1">
    <location>
        <position position="1"/>
    </location>
</feature>
<dbReference type="Proteomes" id="UP001302059">
    <property type="component" value="Unassembled WGS sequence"/>
</dbReference>
<protein>
    <recommendedName>
        <fullName evidence="3">Translocation/assembly module TamB</fullName>
    </recommendedName>
</protein>
<proteinExistence type="predicted"/>
<dbReference type="EMBL" id="JASNGB010000416">
    <property type="protein sequence ID" value="MDL2345958.1"/>
    <property type="molecule type" value="Genomic_DNA"/>
</dbReference>
<evidence type="ECO:0000313" key="1">
    <source>
        <dbReference type="EMBL" id="MDL2345958.1"/>
    </source>
</evidence>
<name>A0ABT7JLN1_9DEIO</name>
<organism evidence="1 2">
    <name type="scientific">Deinococcus rhizophilus</name>
    <dbReference type="NCBI Taxonomy" id="3049544"/>
    <lineage>
        <taxon>Bacteria</taxon>
        <taxon>Thermotogati</taxon>
        <taxon>Deinococcota</taxon>
        <taxon>Deinococci</taxon>
        <taxon>Deinococcales</taxon>
        <taxon>Deinococcaceae</taxon>
        <taxon>Deinococcus</taxon>
    </lineage>
</organism>
<comment type="caution">
    <text evidence="1">The sequence shown here is derived from an EMBL/GenBank/DDBJ whole genome shotgun (WGS) entry which is preliminary data.</text>
</comment>
<evidence type="ECO:0000313" key="2">
    <source>
        <dbReference type="Proteomes" id="UP001302059"/>
    </source>
</evidence>
<keyword evidence="2" id="KW-1185">Reference proteome</keyword>
<sequence length="135" mass="13157">DGRGGYALAAGALGEGTLTLTDGEGLVPELGGSLRLRPLALVEGSAGEAAAEVTLSGPLTAPRLTGTLETRGAEALGVTLADTRGSFGGTLAELRGTLTQGEDPVATLEGRRLTLSGLTLGAAGGTLRASGTATL</sequence>